<accession>A0A914YCC7</accession>
<evidence type="ECO:0000313" key="1">
    <source>
        <dbReference type="Proteomes" id="UP000887577"/>
    </source>
</evidence>
<protein>
    <submittedName>
        <fullName evidence="2">Maturase K</fullName>
    </submittedName>
</protein>
<dbReference type="AlphaFoldDB" id="A0A914YCC7"/>
<dbReference type="WBParaSite" id="PSU_v2.g17883.t1">
    <property type="protein sequence ID" value="PSU_v2.g17883.t1"/>
    <property type="gene ID" value="PSU_v2.g17883"/>
</dbReference>
<reference evidence="2" key="1">
    <citation type="submission" date="2022-11" db="UniProtKB">
        <authorList>
            <consortium name="WormBaseParasite"/>
        </authorList>
    </citation>
    <scope>IDENTIFICATION</scope>
</reference>
<name>A0A914YCC7_9BILA</name>
<proteinExistence type="predicted"/>
<sequence>MYIEKISEFIDSNLNPLERIEKALRFEMSKIYFNETIEEFIFTYLSDELELLRRRKSAMSSILSASAFQKRPYIKYPFKKDS</sequence>
<keyword evidence="1" id="KW-1185">Reference proteome</keyword>
<dbReference type="Proteomes" id="UP000887577">
    <property type="component" value="Unplaced"/>
</dbReference>
<evidence type="ECO:0000313" key="2">
    <source>
        <dbReference type="WBParaSite" id="PSU_v2.g17883.t1"/>
    </source>
</evidence>
<organism evidence="1 2">
    <name type="scientific">Panagrolaimus superbus</name>
    <dbReference type="NCBI Taxonomy" id="310955"/>
    <lineage>
        <taxon>Eukaryota</taxon>
        <taxon>Metazoa</taxon>
        <taxon>Ecdysozoa</taxon>
        <taxon>Nematoda</taxon>
        <taxon>Chromadorea</taxon>
        <taxon>Rhabditida</taxon>
        <taxon>Tylenchina</taxon>
        <taxon>Panagrolaimomorpha</taxon>
        <taxon>Panagrolaimoidea</taxon>
        <taxon>Panagrolaimidae</taxon>
        <taxon>Panagrolaimus</taxon>
    </lineage>
</organism>